<accession>A0AA39G084</accession>
<evidence type="ECO:0000256" key="8">
    <source>
        <dbReference type="ARBA" id="ARBA00022777"/>
    </source>
</evidence>
<evidence type="ECO:0000256" key="10">
    <source>
        <dbReference type="ARBA" id="ARBA00023306"/>
    </source>
</evidence>
<feature type="region of interest" description="Disordered" evidence="14">
    <location>
        <begin position="809"/>
        <end position="833"/>
    </location>
</feature>
<reference evidence="16" key="1">
    <citation type="journal article" date="2023" name="bioRxiv">
        <title>Scaffold-level genome assemblies of two parasitoid biocontrol wasps reveal the parthenogenesis mechanism and an associated novel virus.</title>
        <authorList>
            <person name="Inwood S."/>
            <person name="Skelly J."/>
            <person name="Guhlin J."/>
            <person name="Harrop T."/>
            <person name="Goldson S."/>
            <person name="Dearden P."/>
        </authorList>
    </citation>
    <scope>NUCLEOTIDE SEQUENCE</scope>
    <source>
        <strain evidence="16">Lincoln</strain>
        <tissue evidence="16">Whole body</tissue>
    </source>
</reference>
<feature type="domain" description="Protein kinase" evidence="15">
    <location>
        <begin position="497"/>
        <end position="785"/>
    </location>
</feature>
<evidence type="ECO:0000313" key="17">
    <source>
        <dbReference type="Proteomes" id="UP001168972"/>
    </source>
</evidence>
<keyword evidence="10" id="KW-0131">Cell cycle</keyword>
<keyword evidence="5" id="KW-0597">Phosphoprotein</keyword>
<comment type="caution">
    <text evidence="16">The sequence shown here is derived from an EMBL/GenBank/DDBJ whole genome shotgun (WGS) entry which is preliminary data.</text>
</comment>
<evidence type="ECO:0000256" key="11">
    <source>
        <dbReference type="ARBA" id="ARBA00047811"/>
    </source>
</evidence>
<dbReference type="GO" id="GO:0007346">
    <property type="term" value="P:regulation of mitotic cell cycle"/>
    <property type="evidence" value="ECO:0007669"/>
    <property type="project" value="TreeGrafter"/>
</dbReference>
<dbReference type="InterPro" id="IPR045267">
    <property type="entry name" value="CDK11/PITSLRE_STKc"/>
</dbReference>
<dbReference type="EC" id="2.7.11.22" evidence="3"/>
<comment type="catalytic activity">
    <reaction evidence="11">
        <text>L-threonyl-[protein] + ATP = O-phospho-L-threonyl-[protein] + ADP + H(+)</text>
        <dbReference type="Rhea" id="RHEA:46608"/>
        <dbReference type="Rhea" id="RHEA-COMP:11060"/>
        <dbReference type="Rhea" id="RHEA-COMP:11605"/>
        <dbReference type="ChEBI" id="CHEBI:15378"/>
        <dbReference type="ChEBI" id="CHEBI:30013"/>
        <dbReference type="ChEBI" id="CHEBI:30616"/>
        <dbReference type="ChEBI" id="CHEBI:61977"/>
        <dbReference type="ChEBI" id="CHEBI:456216"/>
        <dbReference type="EC" id="2.7.11.22"/>
    </reaction>
</comment>
<evidence type="ECO:0000256" key="7">
    <source>
        <dbReference type="ARBA" id="ARBA00022741"/>
    </source>
</evidence>
<reference evidence="16" key="2">
    <citation type="submission" date="2023-03" db="EMBL/GenBank/DDBJ databases">
        <authorList>
            <person name="Inwood S.N."/>
            <person name="Skelly J.G."/>
            <person name="Guhlin J."/>
            <person name="Harrop T.W.R."/>
            <person name="Goldson S.G."/>
            <person name="Dearden P.K."/>
        </authorList>
    </citation>
    <scope>NUCLEOTIDE SEQUENCE</scope>
    <source>
        <strain evidence="16">Lincoln</strain>
        <tissue evidence="16">Whole body</tissue>
    </source>
</reference>
<dbReference type="PANTHER" id="PTHR24056:SF107">
    <property type="entry name" value="CYCLIN-DEPENDENT KINASE 11A-RELATED"/>
    <property type="match status" value="1"/>
</dbReference>
<keyword evidence="7" id="KW-0547">Nucleotide-binding</keyword>
<evidence type="ECO:0000256" key="6">
    <source>
        <dbReference type="ARBA" id="ARBA00022679"/>
    </source>
</evidence>
<dbReference type="InterPro" id="IPR011009">
    <property type="entry name" value="Kinase-like_dom_sf"/>
</dbReference>
<dbReference type="PROSITE" id="PS50011">
    <property type="entry name" value="PROTEIN_KINASE_DOM"/>
    <property type="match status" value="1"/>
</dbReference>
<gene>
    <name evidence="16" type="ORF">PV327_007578</name>
</gene>
<name>A0AA39G084_MICHY</name>
<feature type="compositionally biased region" description="Basic residues" evidence="14">
    <location>
        <begin position="28"/>
        <end position="39"/>
    </location>
</feature>
<feature type="compositionally biased region" description="Basic and acidic residues" evidence="14">
    <location>
        <begin position="360"/>
        <end position="388"/>
    </location>
</feature>
<dbReference type="InterPro" id="IPR000719">
    <property type="entry name" value="Prot_kinase_dom"/>
</dbReference>
<feature type="compositionally biased region" description="Basic and acidic residues" evidence="14">
    <location>
        <begin position="40"/>
        <end position="64"/>
    </location>
</feature>
<feature type="compositionally biased region" description="Low complexity" evidence="14">
    <location>
        <begin position="194"/>
        <end position="204"/>
    </location>
</feature>
<evidence type="ECO:0000256" key="9">
    <source>
        <dbReference type="ARBA" id="ARBA00022840"/>
    </source>
</evidence>
<feature type="compositionally biased region" description="Basic and acidic residues" evidence="14">
    <location>
        <begin position="285"/>
        <end position="323"/>
    </location>
</feature>
<dbReference type="SMART" id="SM00220">
    <property type="entry name" value="S_TKc"/>
    <property type="match status" value="1"/>
</dbReference>
<evidence type="ECO:0000256" key="2">
    <source>
        <dbReference type="ARBA" id="ARBA00006485"/>
    </source>
</evidence>
<feature type="region of interest" description="Disordered" evidence="14">
    <location>
        <begin position="279"/>
        <end position="484"/>
    </location>
</feature>
<feature type="compositionally biased region" description="Acidic residues" evidence="14">
    <location>
        <begin position="1"/>
        <end position="13"/>
    </location>
</feature>
<sequence length="873" mass="101464">MDDFSFSEEDGGDTADSLDIKPPQAATRLHKSSSSRRREKHNDRRDRRDDKERKSRHHDREDRHRDKHRHRRHGIESLDGIERSESTRRDRDRLERLERMEVHSRDRDSSRHERKERLTGDRVLEDLRTRLLDKRRERRDDPRDLREYKSDSRRELRLDEATRDTSSRNRRNDMRMEEIRDRREMRVVDERRQQQQQQQQQLQQQMQLQQQQHLQTMDEQYSETEMLERQAEKRHKRNHKHERIRDRARDEIEREHREKQLRDVMDMLHTDDIEDMDVCEMPSHNNKESKEMSEQELRKEKLLEADREKARRKEVSRLELEARRLKRGEKRPHNPECDTDLSIVDLSDESGGSLPQSDDEQSKSVKSEGEQSSHNSGEERLSVKHSTDSSDSTSDDDDDEDDDDDDDDDESNDSHKGSNDSSNDASDYNNPSPLSVDRLAKSDHSDGGSPGHVESNGTAVKEPENNEEIVENQTKEEEPELPPYLPAIQGCRSVEEFQCLNRIEEGTYGVVYRVRDKRTDEIVALKRLKMEKEKEGFPITSLREINTLLKAQHPNIVTVREIVVGSNMDKIFIVMDYVEHDLKSLMETMKLKKQVFIPGEVKCLMQQLLSAVAHLHDNWILHRDLKTSNLLLSHRGILKVGDFGLAREYGSPLRQYTPVVVTLWYRAPELLLNGKEYSTPIDMWSVGCIFAEFLRMEALFPGKSEIDQLQRIFKELGSPNDRVWPGYSKLPVVQKVPIGHYPVNNLRQRFSLLLSDQGMDLINKMLTYDPAQRMTAEDALKHGYFLESPLPIDPSMFPTWPAKSELGVRTANASPKPPSGGREYKQLGDGDEADLSGSGGFHMGLIEGGRPPPVGGGFHLKFGVADMTHLSKK</sequence>
<keyword evidence="6" id="KW-0808">Transferase</keyword>
<keyword evidence="4" id="KW-0723">Serine/threonine-protein kinase</keyword>
<evidence type="ECO:0000256" key="1">
    <source>
        <dbReference type="ARBA" id="ARBA00001946"/>
    </source>
</evidence>
<dbReference type="Gene3D" id="3.30.200.20">
    <property type="entry name" value="Phosphorylase Kinase, domain 1"/>
    <property type="match status" value="1"/>
</dbReference>
<keyword evidence="17" id="KW-1185">Reference proteome</keyword>
<feature type="region of interest" description="Disordered" evidence="14">
    <location>
        <begin position="1"/>
        <end position="204"/>
    </location>
</feature>
<evidence type="ECO:0000256" key="3">
    <source>
        <dbReference type="ARBA" id="ARBA00012425"/>
    </source>
</evidence>
<keyword evidence="9" id="KW-0067">ATP-binding</keyword>
<dbReference type="InterPro" id="IPR050108">
    <property type="entry name" value="CDK"/>
</dbReference>
<comment type="catalytic activity">
    <reaction evidence="12">
        <text>L-seryl-[protein] + ATP = O-phospho-L-seryl-[protein] + ADP + H(+)</text>
        <dbReference type="Rhea" id="RHEA:17989"/>
        <dbReference type="Rhea" id="RHEA-COMP:9863"/>
        <dbReference type="Rhea" id="RHEA-COMP:11604"/>
        <dbReference type="ChEBI" id="CHEBI:15378"/>
        <dbReference type="ChEBI" id="CHEBI:29999"/>
        <dbReference type="ChEBI" id="CHEBI:30616"/>
        <dbReference type="ChEBI" id="CHEBI:83421"/>
        <dbReference type="ChEBI" id="CHEBI:456216"/>
        <dbReference type="EC" id="2.7.11.22"/>
    </reaction>
</comment>
<dbReference type="GO" id="GO:0005634">
    <property type="term" value="C:nucleus"/>
    <property type="evidence" value="ECO:0007669"/>
    <property type="project" value="TreeGrafter"/>
</dbReference>
<comment type="similarity">
    <text evidence="2">Belongs to the protein kinase superfamily. CMGC Ser/Thr protein kinase family. CDC2/CDKX subfamily.</text>
</comment>
<feature type="compositionally biased region" description="Basic and acidic residues" evidence="14">
    <location>
        <begin position="74"/>
        <end position="193"/>
    </location>
</feature>
<dbReference type="InterPro" id="IPR008271">
    <property type="entry name" value="Ser/Thr_kinase_AS"/>
</dbReference>
<evidence type="ECO:0000256" key="12">
    <source>
        <dbReference type="ARBA" id="ARBA00048367"/>
    </source>
</evidence>
<evidence type="ECO:0000256" key="4">
    <source>
        <dbReference type="ARBA" id="ARBA00022527"/>
    </source>
</evidence>
<dbReference type="PROSITE" id="PS00108">
    <property type="entry name" value="PROTEIN_KINASE_ST"/>
    <property type="match status" value="1"/>
</dbReference>
<dbReference type="CDD" id="cd07843">
    <property type="entry name" value="STKc_CDC2L1"/>
    <property type="match status" value="1"/>
</dbReference>
<dbReference type="EMBL" id="JAQQBR010000004">
    <property type="protein sequence ID" value="KAK0178715.1"/>
    <property type="molecule type" value="Genomic_DNA"/>
</dbReference>
<feature type="compositionally biased region" description="Acidic residues" evidence="14">
    <location>
        <begin position="393"/>
        <end position="411"/>
    </location>
</feature>
<dbReference type="GO" id="GO:0005524">
    <property type="term" value="F:ATP binding"/>
    <property type="evidence" value="ECO:0007669"/>
    <property type="project" value="UniProtKB-KW"/>
</dbReference>
<organism evidence="16 17">
    <name type="scientific">Microctonus hyperodae</name>
    <name type="common">Parasitoid wasp</name>
    <dbReference type="NCBI Taxonomy" id="165561"/>
    <lineage>
        <taxon>Eukaryota</taxon>
        <taxon>Metazoa</taxon>
        <taxon>Ecdysozoa</taxon>
        <taxon>Arthropoda</taxon>
        <taxon>Hexapoda</taxon>
        <taxon>Insecta</taxon>
        <taxon>Pterygota</taxon>
        <taxon>Neoptera</taxon>
        <taxon>Endopterygota</taxon>
        <taxon>Hymenoptera</taxon>
        <taxon>Apocrita</taxon>
        <taxon>Ichneumonoidea</taxon>
        <taxon>Braconidae</taxon>
        <taxon>Euphorinae</taxon>
        <taxon>Microctonus</taxon>
    </lineage>
</organism>
<evidence type="ECO:0000313" key="16">
    <source>
        <dbReference type="EMBL" id="KAK0178715.1"/>
    </source>
</evidence>
<dbReference type="Gene3D" id="1.10.510.10">
    <property type="entry name" value="Transferase(Phosphotransferase) domain 1"/>
    <property type="match status" value="1"/>
</dbReference>
<protein>
    <recommendedName>
        <fullName evidence="3">cyclin-dependent kinase</fullName>
        <ecNumber evidence="3">2.7.11.22</ecNumber>
    </recommendedName>
    <alternativeName>
        <fullName evidence="13">Galactosyltransferase-associated protein kinase p58/GTA</fullName>
    </alternativeName>
</protein>
<evidence type="ECO:0000256" key="5">
    <source>
        <dbReference type="ARBA" id="ARBA00022553"/>
    </source>
</evidence>
<dbReference type="Pfam" id="PF00069">
    <property type="entry name" value="Pkinase"/>
    <property type="match status" value="1"/>
</dbReference>
<proteinExistence type="inferred from homology"/>
<evidence type="ECO:0000259" key="15">
    <source>
        <dbReference type="PROSITE" id="PS50011"/>
    </source>
</evidence>
<feature type="compositionally biased region" description="Low complexity" evidence="14">
    <location>
        <begin position="419"/>
        <end position="430"/>
    </location>
</feature>
<evidence type="ECO:0000256" key="14">
    <source>
        <dbReference type="SAM" id="MobiDB-lite"/>
    </source>
</evidence>
<evidence type="ECO:0000256" key="13">
    <source>
        <dbReference type="ARBA" id="ARBA00079859"/>
    </source>
</evidence>
<dbReference type="GO" id="GO:0004693">
    <property type="term" value="F:cyclin-dependent protein serine/threonine kinase activity"/>
    <property type="evidence" value="ECO:0007669"/>
    <property type="project" value="UniProtKB-EC"/>
</dbReference>
<dbReference type="FunFam" id="1.10.510.10:FF:000124">
    <property type="entry name" value="cyclin-dependent kinase 11B isoform X1"/>
    <property type="match status" value="1"/>
</dbReference>
<dbReference type="Proteomes" id="UP001168972">
    <property type="component" value="Unassembled WGS sequence"/>
</dbReference>
<dbReference type="SUPFAM" id="SSF56112">
    <property type="entry name" value="Protein kinase-like (PK-like)"/>
    <property type="match status" value="1"/>
</dbReference>
<dbReference type="FunFam" id="3.30.200.20:FF:000054">
    <property type="entry name" value="Cyclin-dependent kinase 11B"/>
    <property type="match status" value="1"/>
</dbReference>
<keyword evidence="8" id="KW-0418">Kinase</keyword>
<dbReference type="PANTHER" id="PTHR24056">
    <property type="entry name" value="CELL DIVISION PROTEIN KINASE"/>
    <property type="match status" value="1"/>
</dbReference>
<comment type="cofactor">
    <cofactor evidence="1">
        <name>Mg(2+)</name>
        <dbReference type="ChEBI" id="CHEBI:18420"/>
    </cofactor>
</comment>
<dbReference type="AlphaFoldDB" id="A0AA39G084"/>